<comment type="caution">
    <text evidence="2">The sequence shown here is derived from an EMBL/GenBank/DDBJ whole genome shotgun (WGS) entry which is preliminary data.</text>
</comment>
<protein>
    <recommendedName>
        <fullName evidence="4">Pre-C2HC domain-containing protein</fullName>
    </recommendedName>
</protein>
<sequence>MEALVALIETACEEVPELNAKGNQFRALLKEEPHPLPAGSLQDPTPSPPSPLRRLRTFCPLPPLESLTPTETTSDTSDSDDYEVFGQKKKKGKAPPNASKAKKVVPTPPSPTSSVQATPSPQAKRPASPMTVTPAVITPKRVPPPPVFIHEKDKWTSVSAALNERKIAFTNARSTQHGIKVTVPSPTDYRELSKLLKARNISFHSYSIPEETPERVVIMGIPHQIKYEVVLEDLKSQGVPVQAVHRLHRRQGGEYDMVLAVIDRTEGKNPIFSVKTVLNL</sequence>
<proteinExistence type="predicted"/>
<dbReference type="Proteomes" id="UP001231518">
    <property type="component" value="Chromosome 31"/>
</dbReference>
<evidence type="ECO:0008006" key="4">
    <source>
        <dbReference type="Google" id="ProtNLM"/>
    </source>
</evidence>
<keyword evidence="3" id="KW-1185">Reference proteome</keyword>
<accession>A0AAD7Y5Y0</accession>
<feature type="compositionally biased region" description="Low complexity" evidence="1">
    <location>
        <begin position="112"/>
        <end position="122"/>
    </location>
</feature>
<dbReference type="EMBL" id="JARGEI010000032">
    <property type="protein sequence ID" value="KAJ8703920.1"/>
    <property type="molecule type" value="Genomic_DNA"/>
</dbReference>
<evidence type="ECO:0000256" key="1">
    <source>
        <dbReference type="SAM" id="MobiDB-lite"/>
    </source>
</evidence>
<feature type="region of interest" description="Disordered" evidence="1">
    <location>
        <begin position="29"/>
        <end position="130"/>
    </location>
</feature>
<dbReference type="AlphaFoldDB" id="A0AAD7Y5Y0"/>
<evidence type="ECO:0000313" key="2">
    <source>
        <dbReference type="EMBL" id="KAJ8703920.1"/>
    </source>
</evidence>
<name>A0AAD7Y5Y0_MYTSE</name>
<reference evidence="2" key="1">
    <citation type="submission" date="2023-03" db="EMBL/GenBank/DDBJ databases">
        <title>Chromosome-level genomes of two armyworms, Mythimna separata and Mythimna loreyi, provide insights into the biosynthesis and reception of sex pheromones.</title>
        <authorList>
            <person name="Zhao H."/>
        </authorList>
    </citation>
    <scope>NUCLEOTIDE SEQUENCE</scope>
    <source>
        <strain evidence="2">BeijingLab</strain>
        <tissue evidence="2">Pupa</tissue>
    </source>
</reference>
<gene>
    <name evidence="2" type="ORF">PYW07_013214</name>
</gene>
<feature type="compositionally biased region" description="Low complexity" evidence="1">
    <location>
        <begin position="64"/>
        <end position="76"/>
    </location>
</feature>
<organism evidence="2 3">
    <name type="scientific">Mythimna separata</name>
    <name type="common">Oriental armyworm</name>
    <name type="synonym">Pseudaletia separata</name>
    <dbReference type="NCBI Taxonomy" id="271217"/>
    <lineage>
        <taxon>Eukaryota</taxon>
        <taxon>Metazoa</taxon>
        <taxon>Ecdysozoa</taxon>
        <taxon>Arthropoda</taxon>
        <taxon>Hexapoda</taxon>
        <taxon>Insecta</taxon>
        <taxon>Pterygota</taxon>
        <taxon>Neoptera</taxon>
        <taxon>Endopterygota</taxon>
        <taxon>Lepidoptera</taxon>
        <taxon>Glossata</taxon>
        <taxon>Ditrysia</taxon>
        <taxon>Noctuoidea</taxon>
        <taxon>Noctuidae</taxon>
        <taxon>Noctuinae</taxon>
        <taxon>Hadenini</taxon>
        <taxon>Mythimna</taxon>
    </lineage>
</organism>
<evidence type="ECO:0000313" key="3">
    <source>
        <dbReference type="Proteomes" id="UP001231518"/>
    </source>
</evidence>